<dbReference type="OrthoDB" id="6431331at2759"/>
<keyword evidence="3" id="KW-1185">Reference proteome</keyword>
<dbReference type="InterPro" id="IPR029058">
    <property type="entry name" value="AB_hydrolase_fold"/>
</dbReference>
<comment type="caution">
    <text evidence="2">The sequence shown here is derived from an EMBL/GenBank/DDBJ whole genome shotgun (WGS) entry which is preliminary data.</text>
</comment>
<evidence type="ECO:0008006" key="4">
    <source>
        <dbReference type="Google" id="ProtNLM"/>
    </source>
</evidence>
<gene>
    <name evidence="2" type="ORF">MVEN_01238600</name>
</gene>
<keyword evidence="1" id="KW-0472">Membrane</keyword>
<keyword evidence="1" id="KW-0812">Transmembrane</keyword>
<evidence type="ECO:0000313" key="2">
    <source>
        <dbReference type="EMBL" id="KAF7352724.1"/>
    </source>
</evidence>
<keyword evidence="1" id="KW-1133">Transmembrane helix</keyword>
<dbReference type="PANTHER" id="PTHR37471:SF1">
    <property type="entry name" value="AB HYDROLASE-1 DOMAIN-CONTAINING PROTEIN"/>
    <property type="match status" value="1"/>
</dbReference>
<feature type="transmembrane region" description="Helical" evidence="1">
    <location>
        <begin position="17"/>
        <end position="33"/>
    </location>
</feature>
<proteinExistence type="predicted"/>
<reference evidence="2" key="1">
    <citation type="submission" date="2020-05" db="EMBL/GenBank/DDBJ databases">
        <title>Mycena genomes resolve the evolution of fungal bioluminescence.</title>
        <authorList>
            <person name="Tsai I.J."/>
        </authorList>
    </citation>
    <scope>NUCLEOTIDE SEQUENCE</scope>
    <source>
        <strain evidence="2">CCC161011</strain>
    </source>
</reference>
<dbReference type="EMBL" id="JACAZI010000009">
    <property type="protein sequence ID" value="KAF7352724.1"/>
    <property type="molecule type" value="Genomic_DNA"/>
</dbReference>
<dbReference type="SUPFAM" id="SSF53474">
    <property type="entry name" value="alpha/beta-Hydrolases"/>
    <property type="match status" value="1"/>
</dbReference>
<dbReference type="AlphaFoldDB" id="A0A8H6Y5D7"/>
<protein>
    <recommendedName>
        <fullName evidence="4">Alpha/beta-hydrolase</fullName>
    </recommendedName>
</protein>
<evidence type="ECO:0000313" key="3">
    <source>
        <dbReference type="Proteomes" id="UP000620124"/>
    </source>
</evidence>
<dbReference type="PANTHER" id="PTHR37471">
    <property type="entry name" value="UNNAMED PRODUCT"/>
    <property type="match status" value="1"/>
</dbReference>
<dbReference type="Gene3D" id="3.40.50.1820">
    <property type="entry name" value="alpha/beta hydrolase"/>
    <property type="match status" value="1"/>
</dbReference>
<dbReference type="Proteomes" id="UP000620124">
    <property type="component" value="Unassembled WGS sequence"/>
</dbReference>
<evidence type="ECO:0000256" key="1">
    <source>
        <dbReference type="SAM" id="Phobius"/>
    </source>
</evidence>
<name>A0A8H6Y5D7_9AGAR</name>
<accession>A0A8H6Y5D7</accession>
<sequence>MGLDISEALDRPRRRDLSFFLVALFVTGSLWSFSIRGQVFFAFTLVELFFSVYHYHLVTLVSAPWKHGTGNLAQLQIAFTRVLKSGLAVLPEEGYDDERPTSPQQAITQLESTDPRGIEFRNVLRTWFGRVPWSSIRRVEVKQWIYWSIFNKDLPEENDMPPSHQAVLDETLEQLEKRLGTRVPEGSNPAAAPLRMTLDKVHVYGRPFFYYTLIFAVNWYLRTWYAKYWNLRHGNYKGLEYLVYIPENWDPVSGPRPTVFLHGLGLGLLQYYPVTRDLRLRFSDRPLLIPLQPHISQDIFHPRFLDPICRQDLADRLAGLMDELGWVELPSKNSDDLGKDALASPGVTMVSHSNGSYLHAWCLKQHPEIISRSCFVDPVTFCSWEGGKAALFLTKRDLNVISDACYNFLYRLPTTGFELIVSYFVGTELGVANLLRRHFDWSSNALWYEEIPNARNPSKTLFLLGGRDDIINAERVMKYLTSHGIRKGIWYDPDGLHGDALKSGGAAYARVLQWLRETNTI</sequence>
<organism evidence="2 3">
    <name type="scientific">Mycena venus</name>
    <dbReference type="NCBI Taxonomy" id="2733690"/>
    <lineage>
        <taxon>Eukaryota</taxon>
        <taxon>Fungi</taxon>
        <taxon>Dikarya</taxon>
        <taxon>Basidiomycota</taxon>
        <taxon>Agaricomycotina</taxon>
        <taxon>Agaricomycetes</taxon>
        <taxon>Agaricomycetidae</taxon>
        <taxon>Agaricales</taxon>
        <taxon>Marasmiineae</taxon>
        <taxon>Mycenaceae</taxon>
        <taxon>Mycena</taxon>
    </lineage>
</organism>